<evidence type="ECO:0000256" key="2">
    <source>
        <dbReference type="PROSITE-ProRule" id="PRU00169"/>
    </source>
</evidence>
<dbReference type="SUPFAM" id="SSF52172">
    <property type="entry name" value="CheY-like"/>
    <property type="match status" value="1"/>
</dbReference>
<dbReference type="Proteomes" id="UP000295238">
    <property type="component" value="Unassembled WGS sequence"/>
</dbReference>
<sequence>MIFYGFEDERTVEEQYVSPEAVICVVDDDDEVRESIGTFFRSAGVKVAKFRNAEDLLAWPNLPTMRCLITDLTMPGMDGLELHRELRRLGSEVPVILMTAYPSAEARERAETQGVSSFVAKPTDPETLLEKVEALLSS</sequence>
<evidence type="ECO:0000313" key="5">
    <source>
        <dbReference type="Proteomes" id="UP000295238"/>
    </source>
</evidence>
<proteinExistence type="predicted"/>
<comment type="caution">
    <text evidence="4">The sequence shown here is derived from an EMBL/GenBank/DDBJ whole genome shotgun (WGS) entry which is preliminary data.</text>
</comment>
<dbReference type="SMART" id="SM00448">
    <property type="entry name" value="REC"/>
    <property type="match status" value="1"/>
</dbReference>
<name>A0A4R5U7B7_9HYPH</name>
<dbReference type="Pfam" id="PF00072">
    <property type="entry name" value="Response_reg"/>
    <property type="match status" value="1"/>
</dbReference>
<organism evidence="4 5">
    <name type="scientific">Rhizobium deserti</name>
    <dbReference type="NCBI Taxonomy" id="2547961"/>
    <lineage>
        <taxon>Bacteria</taxon>
        <taxon>Pseudomonadati</taxon>
        <taxon>Pseudomonadota</taxon>
        <taxon>Alphaproteobacteria</taxon>
        <taxon>Hyphomicrobiales</taxon>
        <taxon>Rhizobiaceae</taxon>
        <taxon>Rhizobium/Agrobacterium group</taxon>
        <taxon>Rhizobium</taxon>
    </lineage>
</organism>
<dbReference type="PROSITE" id="PS50110">
    <property type="entry name" value="RESPONSE_REGULATORY"/>
    <property type="match status" value="1"/>
</dbReference>
<dbReference type="InterPro" id="IPR050595">
    <property type="entry name" value="Bact_response_regulator"/>
</dbReference>
<evidence type="ECO:0000256" key="1">
    <source>
        <dbReference type="ARBA" id="ARBA00022553"/>
    </source>
</evidence>
<dbReference type="InterPro" id="IPR001789">
    <property type="entry name" value="Sig_transdc_resp-reg_receiver"/>
</dbReference>
<keyword evidence="1 2" id="KW-0597">Phosphoprotein</keyword>
<dbReference type="OrthoDB" id="9782655at2"/>
<gene>
    <name evidence="4" type="ORF">E2F50_21855</name>
</gene>
<dbReference type="AlphaFoldDB" id="A0A4R5U7B7"/>
<feature type="domain" description="Response regulatory" evidence="3">
    <location>
        <begin position="22"/>
        <end position="136"/>
    </location>
</feature>
<dbReference type="GO" id="GO:0000160">
    <property type="term" value="P:phosphorelay signal transduction system"/>
    <property type="evidence" value="ECO:0007669"/>
    <property type="project" value="InterPro"/>
</dbReference>
<evidence type="ECO:0000259" key="3">
    <source>
        <dbReference type="PROSITE" id="PS50110"/>
    </source>
</evidence>
<dbReference type="PANTHER" id="PTHR44591">
    <property type="entry name" value="STRESS RESPONSE REGULATOR PROTEIN 1"/>
    <property type="match status" value="1"/>
</dbReference>
<reference evidence="4 5" key="1">
    <citation type="submission" date="2019-03" db="EMBL/GenBank/DDBJ databases">
        <title>Rhizobium sp. nov., an bacterium isolated from biocrust in Mu Us Desert.</title>
        <authorList>
            <person name="Lixiong L."/>
        </authorList>
    </citation>
    <scope>NUCLEOTIDE SEQUENCE [LARGE SCALE GENOMIC DNA]</scope>
    <source>
        <strain evidence="4 5">SPY-1</strain>
    </source>
</reference>
<dbReference type="InterPro" id="IPR011006">
    <property type="entry name" value="CheY-like_superfamily"/>
</dbReference>
<keyword evidence="5" id="KW-1185">Reference proteome</keyword>
<protein>
    <submittedName>
        <fullName evidence="4">Response regulator</fullName>
    </submittedName>
</protein>
<accession>A0A4R5U7B7</accession>
<dbReference type="EMBL" id="SMTL01000009">
    <property type="protein sequence ID" value="TDK29847.1"/>
    <property type="molecule type" value="Genomic_DNA"/>
</dbReference>
<dbReference type="PANTHER" id="PTHR44591:SF25">
    <property type="entry name" value="CHEMOTAXIS TWO-COMPONENT RESPONSE REGULATOR"/>
    <property type="match status" value="1"/>
</dbReference>
<dbReference type="Gene3D" id="3.40.50.2300">
    <property type="match status" value="1"/>
</dbReference>
<evidence type="ECO:0000313" key="4">
    <source>
        <dbReference type="EMBL" id="TDK29847.1"/>
    </source>
</evidence>
<feature type="modified residue" description="4-aspartylphosphate" evidence="2">
    <location>
        <position position="71"/>
    </location>
</feature>